<evidence type="ECO:0000313" key="3">
    <source>
        <dbReference type="Proteomes" id="UP000224634"/>
    </source>
</evidence>
<dbReference type="EMBL" id="PDNA01000037">
    <property type="protein sequence ID" value="PGH21330.1"/>
    <property type="molecule type" value="Genomic_DNA"/>
</dbReference>
<comment type="caution">
    <text evidence="2">The sequence shown here is derived from an EMBL/GenBank/DDBJ whole genome shotgun (WGS) entry which is preliminary data.</text>
</comment>
<feature type="region of interest" description="Disordered" evidence="1">
    <location>
        <begin position="61"/>
        <end position="86"/>
    </location>
</feature>
<organism evidence="2 3">
    <name type="scientific">Polytolypa hystricis (strain UAMH7299)</name>
    <dbReference type="NCBI Taxonomy" id="1447883"/>
    <lineage>
        <taxon>Eukaryota</taxon>
        <taxon>Fungi</taxon>
        <taxon>Dikarya</taxon>
        <taxon>Ascomycota</taxon>
        <taxon>Pezizomycotina</taxon>
        <taxon>Eurotiomycetes</taxon>
        <taxon>Eurotiomycetidae</taxon>
        <taxon>Onygenales</taxon>
        <taxon>Onygenales incertae sedis</taxon>
        <taxon>Polytolypa</taxon>
    </lineage>
</organism>
<evidence type="ECO:0000256" key="1">
    <source>
        <dbReference type="SAM" id="MobiDB-lite"/>
    </source>
</evidence>
<dbReference type="OrthoDB" id="10527752at2759"/>
<evidence type="ECO:0000313" key="2">
    <source>
        <dbReference type="EMBL" id="PGH21330.1"/>
    </source>
</evidence>
<keyword evidence="3" id="KW-1185">Reference proteome</keyword>
<name>A0A2B7YJH3_POLH7</name>
<reference evidence="2 3" key="1">
    <citation type="submission" date="2017-10" db="EMBL/GenBank/DDBJ databases">
        <title>Comparative genomics in systemic dimorphic fungi from Ajellomycetaceae.</title>
        <authorList>
            <person name="Munoz J.F."/>
            <person name="Mcewen J.G."/>
            <person name="Clay O.K."/>
            <person name="Cuomo C.A."/>
        </authorList>
    </citation>
    <scope>NUCLEOTIDE SEQUENCE [LARGE SCALE GENOMIC DNA]</scope>
    <source>
        <strain evidence="2 3">UAMH7299</strain>
    </source>
</reference>
<dbReference type="Proteomes" id="UP000224634">
    <property type="component" value="Unassembled WGS sequence"/>
</dbReference>
<protein>
    <submittedName>
        <fullName evidence="2">Uncharacterized protein</fullName>
    </submittedName>
</protein>
<dbReference type="AlphaFoldDB" id="A0A2B7YJH3"/>
<proteinExistence type="predicted"/>
<feature type="compositionally biased region" description="Basic and acidic residues" evidence="1">
    <location>
        <begin position="63"/>
        <end position="75"/>
    </location>
</feature>
<accession>A0A2B7YJH3</accession>
<gene>
    <name evidence="2" type="ORF">AJ80_03381</name>
</gene>
<sequence length="86" mass="9626">MCEDVSELYEFCRHRGKSYVNACRNALDCDMLDTVDLIIMSFCPRCFGSLRMPAEMDGAASRYDGKARTKPKVVEEECSGGNSDKT</sequence>